<dbReference type="Pfam" id="PF14559">
    <property type="entry name" value="TPR_19"/>
    <property type="match status" value="1"/>
</dbReference>
<dbReference type="PANTHER" id="PTHR45586">
    <property type="entry name" value="TPR REPEAT-CONTAINING PROTEIN PA4667"/>
    <property type="match status" value="1"/>
</dbReference>
<gene>
    <name evidence="4" type="ORF">METZ01_LOCUS99206</name>
</gene>
<reference evidence="4" key="1">
    <citation type="submission" date="2018-05" db="EMBL/GenBank/DDBJ databases">
        <authorList>
            <person name="Lanie J.A."/>
            <person name="Ng W.-L."/>
            <person name="Kazmierczak K.M."/>
            <person name="Andrzejewski T.M."/>
            <person name="Davidsen T.M."/>
            <person name="Wayne K.J."/>
            <person name="Tettelin H."/>
            <person name="Glass J.I."/>
            <person name="Rusch D."/>
            <person name="Podicherti R."/>
            <person name="Tsui H.-C.T."/>
            <person name="Winkler M.E."/>
        </authorList>
    </citation>
    <scope>NUCLEOTIDE SEQUENCE</scope>
</reference>
<name>A0A381W1K9_9ZZZZ</name>
<dbReference type="SUPFAM" id="SSF48452">
    <property type="entry name" value="TPR-like"/>
    <property type="match status" value="1"/>
</dbReference>
<sequence length="350" mass="39767">MDSKFLYLALALIAGTGLLSYLLYNKKSPTPKTDTLYTEALNAMIKGEKGKAIRYLRDVVKQDSNHVRAYLQMGNILRDDHPDQATKIHQSLTVRANLPTDLKVDIHQSLALDFEQLGKNTLAKREAEMILKIEKRNLWALRFLLSLAEKEGKWDKAAGWSKLIQKITGKQDKHELSRYIVYKGLDKLKKGLRDDAKAFFQKAIKSAPEQGLPYLYLGDIFEQTRDLVKAIENWESFALRDLKKASQVFSKIETALFDLGRYSEVENFYRKILKNDPTNLEAVIRLANVLEEKGETSAAINLVEESIQPGSRNIRSDLMKLKLSLTTSTPVELSHQIDTILEKLAESIDG</sequence>
<keyword evidence="3" id="KW-0472">Membrane</keyword>
<accession>A0A381W1K9</accession>
<keyword evidence="3" id="KW-1133">Transmembrane helix</keyword>
<evidence type="ECO:0000256" key="1">
    <source>
        <dbReference type="ARBA" id="ARBA00022737"/>
    </source>
</evidence>
<dbReference type="Gene3D" id="1.25.40.10">
    <property type="entry name" value="Tetratricopeptide repeat domain"/>
    <property type="match status" value="2"/>
</dbReference>
<proteinExistence type="predicted"/>
<feature type="transmembrane region" description="Helical" evidence="3">
    <location>
        <begin position="6"/>
        <end position="24"/>
    </location>
</feature>
<dbReference type="SMART" id="SM00028">
    <property type="entry name" value="TPR"/>
    <property type="match status" value="5"/>
</dbReference>
<dbReference type="AlphaFoldDB" id="A0A381W1K9"/>
<organism evidence="4">
    <name type="scientific">marine metagenome</name>
    <dbReference type="NCBI Taxonomy" id="408172"/>
    <lineage>
        <taxon>unclassified sequences</taxon>
        <taxon>metagenomes</taxon>
        <taxon>ecological metagenomes</taxon>
    </lineage>
</organism>
<dbReference type="EMBL" id="UINC01010420">
    <property type="protein sequence ID" value="SVA46352.1"/>
    <property type="molecule type" value="Genomic_DNA"/>
</dbReference>
<dbReference type="PANTHER" id="PTHR45586:SF1">
    <property type="entry name" value="LIPOPOLYSACCHARIDE ASSEMBLY PROTEIN B"/>
    <property type="match status" value="1"/>
</dbReference>
<dbReference type="PROSITE" id="PS50005">
    <property type="entry name" value="TPR"/>
    <property type="match status" value="1"/>
</dbReference>
<evidence type="ECO:0000313" key="4">
    <source>
        <dbReference type="EMBL" id="SVA46352.1"/>
    </source>
</evidence>
<dbReference type="Pfam" id="PF13432">
    <property type="entry name" value="TPR_16"/>
    <property type="match status" value="1"/>
</dbReference>
<protein>
    <submittedName>
        <fullName evidence="4">Uncharacterized protein</fullName>
    </submittedName>
</protein>
<evidence type="ECO:0000256" key="2">
    <source>
        <dbReference type="ARBA" id="ARBA00022803"/>
    </source>
</evidence>
<keyword evidence="2" id="KW-0802">TPR repeat</keyword>
<keyword evidence="1" id="KW-0677">Repeat</keyword>
<dbReference type="InterPro" id="IPR051012">
    <property type="entry name" value="CellSynth/LPSAsmb/PSIAsmb"/>
</dbReference>
<dbReference type="InterPro" id="IPR011990">
    <property type="entry name" value="TPR-like_helical_dom_sf"/>
</dbReference>
<evidence type="ECO:0000256" key="3">
    <source>
        <dbReference type="SAM" id="Phobius"/>
    </source>
</evidence>
<dbReference type="InterPro" id="IPR019734">
    <property type="entry name" value="TPR_rpt"/>
</dbReference>
<keyword evidence="3" id="KW-0812">Transmembrane</keyword>
<dbReference type="PROSITE" id="PS50890">
    <property type="entry name" value="PUA"/>
    <property type="match status" value="1"/>
</dbReference>